<sequence>MIVDQAIYRDGRRHQCGDLSDELDALRAGAEGFLWIGLKDPTDAEFALVNEELNLHPLAVEDAVNGNQRAKIEQYESSVFVVLKTLRYIDETSDIETGEVMLFIGDRFVVTVRRGEGNPLMGVRQRLEAEQERLGHGPIAVLHAVMDSVVDNYVAVDRELKLDLDDIETRVFDDTAAADANAIYRLKREVLEFRRASGPLADALLGFVERGAEKRILSMDVQHLFRDVADHLRQVNDHVESYDRLLTDILGAHLAGVAVKQNEDMRKISAWVAIAAVPTMIAGIYGMNFEKMPELTASFDIGGTEYEYGYFVALAVMASVCAFLYRQFKKSGWL</sequence>
<evidence type="ECO:0000313" key="14">
    <source>
        <dbReference type="Proteomes" id="UP000019489"/>
    </source>
</evidence>
<evidence type="ECO:0000256" key="11">
    <source>
        <dbReference type="ARBA" id="ARBA00045497"/>
    </source>
</evidence>
<dbReference type="RefSeq" id="WP_034804682.1">
    <property type="nucleotide sequence ID" value="NZ_AWSA01000017.1"/>
</dbReference>
<dbReference type="NCBIfam" id="TIGR00383">
    <property type="entry name" value="corA"/>
    <property type="match status" value="1"/>
</dbReference>
<dbReference type="eggNOG" id="COG0598">
    <property type="taxonomic scope" value="Bacteria"/>
</dbReference>
<feature type="transmembrane region" description="Helical" evidence="12">
    <location>
        <begin position="268"/>
        <end position="288"/>
    </location>
</feature>
<dbReference type="CDD" id="cd12830">
    <property type="entry name" value="MtCorA-like"/>
    <property type="match status" value="1"/>
</dbReference>
<comment type="function">
    <text evidence="11">Mediates influx of magnesium ions. Alternates between open and closed states. Activated by low cytoplasmic Mg(2+) levels. Inactive when cytoplasmic Mg(2+) levels are high.</text>
</comment>
<comment type="subcellular location">
    <subcellularLocation>
        <location evidence="1">Cell membrane</location>
        <topology evidence="1">Multi-pass membrane protein</topology>
    </subcellularLocation>
    <subcellularLocation>
        <location evidence="12">Membrane</location>
        <topology evidence="12">Multi-pass membrane protein</topology>
    </subcellularLocation>
</comment>
<keyword evidence="9 12" id="KW-0472">Membrane</keyword>
<dbReference type="OrthoDB" id="9803416at2"/>
<accession>W9G940</accession>
<keyword evidence="5 12" id="KW-0812">Transmembrane</keyword>
<keyword evidence="8 12" id="KW-0406">Ion transport</keyword>
<evidence type="ECO:0000256" key="12">
    <source>
        <dbReference type="RuleBase" id="RU362010"/>
    </source>
</evidence>
<evidence type="ECO:0000256" key="8">
    <source>
        <dbReference type="ARBA" id="ARBA00023065"/>
    </source>
</evidence>
<dbReference type="PANTHER" id="PTHR46494">
    <property type="entry name" value="CORA FAMILY METAL ION TRANSPORTER (EUROFUNG)"/>
    <property type="match status" value="1"/>
</dbReference>
<gene>
    <name evidence="12" type="primary">corA</name>
    <name evidence="13" type="ORF">N865_07885</name>
</gene>
<dbReference type="GO" id="GO:0000287">
    <property type="term" value="F:magnesium ion binding"/>
    <property type="evidence" value="ECO:0007669"/>
    <property type="project" value="TreeGrafter"/>
</dbReference>
<evidence type="ECO:0000256" key="1">
    <source>
        <dbReference type="ARBA" id="ARBA00004651"/>
    </source>
</evidence>
<dbReference type="InterPro" id="IPR002523">
    <property type="entry name" value="MgTranspt_CorA/ZnTranspt_ZntB"/>
</dbReference>
<feature type="transmembrane region" description="Helical" evidence="12">
    <location>
        <begin position="308"/>
        <end position="325"/>
    </location>
</feature>
<keyword evidence="3 12" id="KW-0813">Transport</keyword>
<dbReference type="Proteomes" id="UP000019489">
    <property type="component" value="Unassembled WGS sequence"/>
</dbReference>
<evidence type="ECO:0000256" key="4">
    <source>
        <dbReference type="ARBA" id="ARBA00022475"/>
    </source>
</evidence>
<dbReference type="Pfam" id="PF01544">
    <property type="entry name" value="CorA"/>
    <property type="match status" value="1"/>
</dbReference>
<evidence type="ECO:0000256" key="9">
    <source>
        <dbReference type="ARBA" id="ARBA00023136"/>
    </source>
</evidence>
<evidence type="ECO:0000313" key="13">
    <source>
        <dbReference type="EMBL" id="EWT01772.1"/>
    </source>
</evidence>
<dbReference type="InterPro" id="IPR004488">
    <property type="entry name" value="Mg/Co-transport_prot_CorA"/>
</dbReference>
<dbReference type="GO" id="GO:0050897">
    <property type="term" value="F:cobalt ion binding"/>
    <property type="evidence" value="ECO:0007669"/>
    <property type="project" value="TreeGrafter"/>
</dbReference>
<evidence type="ECO:0000256" key="3">
    <source>
        <dbReference type="ARBA" id="ARBA00022448"/>
    </source>
</evidence>
<evidence type="ECO:0000256" key="7">
    <source>
        <dbReference type="ARBA" id="ARBA00022989"/>
    </source>
</evidence>
<dbReference type="STRING" id="1386089.N865_07885"/>
<dbReference type="Gene3D" id="3.30.460.20">
    <property type="entry name" value="CorA soluble domain-like"/>
    <property type="match status" value="1"/>
</dbReference>
<dbReference type="GO" id="GO:0015087">
    <property type="term" value="F:cobalt ion transmembrane transporter activity"/>
    <property type="evidence" value="ECO:0007669"/>
    <property type="project" value="UniProtKB-UniRule"/>
</dbReference>
<dbReference type="Gene3D" id="1.20.58.340">
    <property type="entry name" value="Magnesium transport protein CorA, transmembrane region"/>
    <property type="match status" value="2"/>
</dbReference>
<keyword evidence="6 12" id="KW-0460">Magnesium</keyword>
<keyword evidence="7 12" id="KW-1133">Transmembrane helix</keyword>
<dbReference type="AlphaFoldDB" id="W9G940"/>
<evidence type="ECO:0000256" key="6">
    <source>
        <dbReference type="ARBA" id="ARBA00022842"/>
    </source>
</evidence>
<proteinExistence type="inferred from homology"/>
<comment type="similarity">
    <text evidence="2 12">Belongs to the CorA metal ion transporter (MIT) (TC 1.A.35) family.</text>
</comment>
<evidence type="ECO:0000256" key="10">
    <source>
        <dbReference type="ARBA" id="ARBA00034269"/>
    </source>
</evidence>
<keyword evidence="4 12" id="KW-1003">Cell membrane</keyword>
<dbReference type="GO" id="GO:0015095">
    <property type="term" value="F:magnesium ion transmembrane transporter activity"/>
    <property type="evidence" value="ECO:0007669"/>
    <property type="project" value="UniProtKB-UniRule"/>
</dbReference>
<dbReference type="FunFam" id="1.20.58.340:FF:000004">
    <property type="entry name" value="Magnesium transport protein CorA"/>
    <property type="match status" value="1"/>
</dbReference>
<evidence type="ECO:0000256" key="5">
    <source>
        <dbReference type="ARBA" id="ARBA00022692"/>
    </source>
</evidence>
<evidence type="ECO:0000256" key="2">
    <source>
        <dbReference type="ARBA" id="ARBA00009765"/>
    </source>
</evidence>
<organism evidence="13 14">
    <name type="scientific">Intrasporangium oryzae NRRL B-24470</name>
    <dbReference type="NCBI Taxonomy" id="1386089"/>
    <lineage>
        <taxon>Bacteria</taxon>
        <taxon>Bacillati</taxon>
        <taxon>Actinomycetota</taxon>
        <taxon>Actinomycetes</taxon>
        <taxon>Micrococcales</taxon>
        <taxon>Intrasporangiaceae</taxon>
        <taxon>Intrasporangium</taxon>
    </lineage>
</organism>
<dbReference type="InterPro" id="IPR045861">
    <property type="entry name" value="CorA_cytoplasmic_dom"/>
</dbReference>
<dbReference type="SUPFAM" id="SSF143865">
    <property type="entry name" value="CorA soluble domain-like"/>
    <property type="match status" value="1"/>
</dbReference>
<dbReference type="PATRIC" id="fig|1386089.3.peg.1896"/>
<dbReference type="SUPFAM" id="SSF144083">
    <property type="entry name" value="Magnesium transport protein CorA, transmembrane region"/>
    <property type="match status" value="1"/>
</dbReference>
<protein>
    <recommendedName>
        <fullName evidence="12">Magnesium transport protein CorA</fullName>
    </recommendedName>
</protein>
<comment type="catalytic activity">
    <reaction evidence="10">
        <text>Mg(2+)(in) = Mg(2+)(out)</text>
        <dbReference type="Rhea" id="RHEA:29827"/>
        <dbReference type="ChEBI" id="CHEBI:18420"/>
    </reaction>
</comment>
<dbReference type="PANTHER" id="PTHR46494:SF1">
    <property type="entry name" value="CORA FAMILY METAL ION TRANSPORTER (EUROFUNG)"/>
    <property type="match status" value="1"/>
</dbReference>
<dbReference type="InterPro" id="IPR045863">
    <property type="entry name" value="CorA_TM1_TM2"/>
</dbReference>
<name>W9G940_9MICO</name>
<keyword evidence="14" id="KW-1185">Reference proteome</keyword>
<comment type="caution">
    <text evidence="13">The sequence shown here is derived from an EMBL/GenBank/DDBJ whole genome shotgun (WGS) entry which is preliminary data.</text>
</comment>
<reference evidence="13 14" key="1">
    <citation type="submission" date="2013-08" db="EMBL/GenBank/DDBJ databases">
        <title>Intrasporangium oryzae NRRL B-24470.</title>
        <authorList>
            <person name="Liu H."/>
            <person name="Wang G."/>
        </authorList>
    </citation>
    <scope>NUCLEOTIDE SEQUENCE [LARGE SCALE GENOMIC DNA]</scope>
    <source>
        <strain evidence="13 14">NRRL B-24470</strain>
    </source>
</reference>
<dbReference type="EMBL" id="AWSA01000017">
    <property type="protein sequence ID" value="EWT01772.1"/>
    <property type="molecule type" value="Genomic_DNA"/>
</dbReference>
<dbReference type="GO" id="GO:0005886">
    <property type="term" value="C:plasma membrane"/>
    <property type="evidence" value="ECO:0007669"/>
    <property type="project" value="UniProtKB-SubCell"/>
</dbReference>